<sequence length="177" mass="18139">MSKFASAAELLAGLDPRKIVTAYALKQAGFGPIAYTQIGNSGDLGTTPAASVTFTGLGAYTDLSFSWINISHDYSTSGQTFSAAISTDGTNFSAAVAFTPSISAAGQLNGQALLSGNGQRRPVLRCGMVTGNISEPGLVSALENPRLLTVAAPIVAIRFTPTTSGNFDAGQILAYGR</sequence>
<evidence type="ECO:0000313" key="1">
    <source>
        <dbReference type="EMBL" id="GJE27933.1"/>
    </source>
</evidence>
<accession>A0ABQ4T8J4</accession>
<dbReference type="RefSeq" id="WP_238311722.1">
    <property type="nucleotide sequence ID" value="NZ_BPQV01000007.1"/>
</dbReference>
<dbReference type="EMBL" id="BPQV01000007">
    <property type="protein sequence ID" value="GJE27933.1"/>
    <property type="molecule type" value="Genomic_DNA"/>
</dbReference>
<gene>
    <name evidence="1" type="ORF">LKMONMHP_2795</name>
</gene>
<name>A0ABQ4T8J4_METOR</name>
<dbReference type="Proteomes" id="UP001055156">
    <property type="component" value="Unassembled WGS sequence"/>
</dbReference>
<reference evidence="1" key="1">
    <citation type="journal article" date="2021" name="Front. Microbiol.">
        <title>Comprehensive Comparative Genomics and Phenotyping of Methylobacterium Species.</title>
        <authorList>
            <person name="Alessa O."/>
            <person name="Ogura Y."/>
            <person name="Fujitani Y."/>
            <person name="Takami H."/>
            <person name="Hayashi T."/>
            <person name="Sahin N."/>
            <person name="Tani A."/>
        </authorList>
    </citation>
    <scope>NUCLEOTIDE SEQUENCE</scope>
    <source>
        <strain evidence="1">NBRC 15689</strain>
    </source>
</reference>
<evidence type="ECO:0000313" key="2">
    <source>
        <dbReference type="Proteomes" id="UP001055156"/>
    </source>
</evidence>
<protein>
    <submittedName>
        <fullName evidence="1">Uncharacterized protein</fullName>
    </submittedName>
</protein>
<proteinExistence type="predicted"/>
<keyword evidence="2" id="KW-1185">Reference proteome</keyword>
<organism evidence="1 2">
    <name type="scientific">Methylobacterium organophilum</name>
    <dbReference type="NCBI Taxonomy" id="410"/>
    <lineage>
        <taxon>Bacteria</taxon>
        <taxon>Pseudomonadati</taxon>
        <taxon>Pseudomonadota</taxon>
        <taxon>Alphaproteobacteria</taxon>
        <taxon>Hyphomicrobiales</taxon>
        <taxon>Methylobacteriaceae</taxon>
        <taxon>Methylobacterium</taxon>
    </lineage>
</organism>
<comment type="caution">
    <text evidence="1">The sequence shown here is derived from an EMBL/GenBank/DDBJ whole genome shotgun (WGS) entry which is preliminary data.</text>
</comment>
<reference evidence="1" key="2">
    <citation type="submission" date="2021-08" db="EMBL/GenBank/DDBJ databases">
        <authorList>
            <person name="Tani A."/>
            <person name="Ola A."/>
            <person name="Ogura Y."/>
            <person name="Katsura K."/>
            <person name="Hayashi T."/>
        </authorList>
    </citation>
    <scope>NUCLEOTIDE SEQUENCE</scope>
    <source>
        <strain evidence="1">NBRC 15689</strain>
    </source>
</reference>